<proteinExistence type="predicted"/>
<evidence type="ECO:0000256" key="1">
    <source>
        <dbReference type="SAM" id="Phobius"/>
    </source>
</evidence>
<evidence type="ECO:0000313" key="3">
    <source>
        <dbReference type="Proteomes" id="UP001500454"/>
    </source>
</evidence>
<evidence type="ECO:0000313" key="2">
    <source>
        <dbReference type="EMBL" id="GAA4393642.1"/>
    </source>
</evidence>
<accession>A0ABP8JNJ3</accession>
<feature type="transmembrane region" description="Helical" evidence="1">
    <location>
        <begin position="13"/>
        <end position="31"/>
    </location>
</feature>
<dbReference type="Proteomes" id="UP001500454">
    <property type="component" value="Unassembled WGS sequence"/>
</dbReference>
<keyword evidence="1" id="KW-0472">Membrane</keyword>
<reference evidence="3" key="1">
    <citation type="journal article" date="2019" name="Int. J. Syst. Evol. Microbiol.">
        <title>The Global Catalogue of Microorganisms (GCM) 10K type strain sequencing project: providing services to taxonomists for standard genome sequencing and annotation.</title>
        <authorList>
            <consortium name="The Broad Institute Genomics Platform"/>
            <consortium name="The Broad Institute Genome Sequencing Center for Infectious Disease"/>
            <person name="Wu L."/>
            <person name="Ma J."/>
        </authorList>
    </citation>
    <scope>NUCLEOTIDE SEQUENCE [LARGE SCALE GENOMIC DNA]</scope>
    <source>
        <strain evidence="3">JCM 17924</strain>
    </source>
</reference>
<name>A0ABP8JNJ3_9BACT</name>
<evidence type="ECO:0008006" key="4">
    <source>
        <dbReference type="Google" id="ProtNLM"/>
    </source>
</evidence>
<organism evidence="2 3">
    <name type="scientific">Hymenobacter koreensis</name>
    <dbReference type="NCBI Taxonomy" id="1084523"/>
    <lineage>
        <taxon>Bacteria</taxon>
        <taxon>Pseudomonadati</taxon>
        <taxon>Bacteroidota</taxon>
        <taxon>Cytophagia</taxon>
        <taxon>Cytophagales</taxon>
        <taxon>Hymenobacteraceae</taxon>
        <taxon>Hymenobacter</taxon>
    </lineage>
</organism>
<dbReference type="EMBL" id="BAABHA010000015">
    <property type="protein sequence ID" value="GAA4393642.1"/>
    <property type="molecule type" value="Genomic_DNA"/>
</dbReference>
<keyword evidence="1" id="KW-1133">Transmembrane helix</keyword>
<dbReference type="RefSeq" id="WP_345228036.1">
    <property type="nucleotide sequence ID" value="NZ_BAABHA010000015.1"/>
</dbReference>
<gene>
    <name evidence="2" type="ORF">GCM10023186_45410</name>
</gene>
<sequence length="228" mass="26646">MLPPTLIEWLQKLPVWLGLGMLVLWMVFQLVREPLQKAASQFIEHLTRRLLQARKEPNTQQLVNNSRKAILLEQTAERMRIELDCDHVSVYAVQNGEYLRTGDSVEKLVMIAEASRPGDPRYMEVERIIYAQSIPRLLMVAVMEPFVLLWQGKCDDWKMNQLMTERDYASCLAVCIRRPNGVIGMFKASWRDKEVYRADHAPHTGDRLLDDEMRLMLHDFALELSYQM</sequence>
<comment type="caution">
    <text evidence="2">The sequence shown here is derived from an EMBL/GenBank/DDBJ whole genome shotgun (WGS) entry which is preliminary data.</text>
</comment>
<keyword evidence="1" id="KW-0812">Transmembrane</keyword>
<keyword evidence="3" id="KW-1185">Reference proteome</keyword>
<protein>
    <recommendedName>
        <fullName evidence="4">GAF domain-containing protein</fullName>
    </recommendedName>
</protein>